<dbReference type="GO" id="GO:0003988">
    <property type="term" value="F:acetyl-CoA C-acyltransferase activity"/>
    <property type="evidence" value="ECO:0007669"/>
    <property type="project" value="UniProtKB-ARBA"/>
</dbReference>
<sequence length="392" mass="42342">MGMNSLSSQVAIVGLGATEFSKDSGRTEIRLATEAVLAALADAGIDPAEVDGLCTYSVDNNPEREVFRQIGGKELKFFARTPEGGGAACAPFLHGMMAIATGVANVVVVYRAMNERSWYRFGAGMQGKEADPFFETTNFGYYIPHGLVSPASWVAMSAQRYMHEFGATSEDLGRIAVAARDFAATNPKAFFYGKPITLEDHQNSRWIAEPLRLLDCCQESDGAVAMVLVSREYAKKLKQTPVFLKAAAQGTYEDQQMMTSYYRGSITGLPEAGLVARQLWQMSGLSPKDVQTAVIYDHFTPFVLPQLEEYGFAGRGEAKYFIREGRHARGGDLPINTHGGQLGEAYIHGMNGVAEAVRQVRGDAVNQVKGVKNALVTAGTGVPTSGLIVGQD</sequence>
<dbReference type="PANTHER" id="PTHR42870">
    <property type="entry name" value="ACETYL-COA C-ACETYLTRANSFERASE"/>
    <property type="match status" value="1"/>
</dbReference>
<organism evidence="2 3">
    <name type="scientific">Craterilacuibacter sinensis</name>
    <dbReference type="NCBI Taxonomy" id="2686017"/>
    <lineage>
        <taxon>Bacteria</taxon>
        <taxon>Pseudomonadati</taxon>
        <taxon>Pseudomonadota</taxon>
        <taxon>Betaproteobacteria</taxon>
        <taxon>Neisseriales</taxon>
        <taxon>Neisseriaceae</taxon>
        <taxon>Craterilacuibacter</taxon>
    </lineage>
</organism>
<name>A0A845BLG2_9NEIS</name>
<dbReference type="InterPro" id="IPR002155">
    <property type="entry name" value="Thiolase"/>
</dbReference>
<evidence type="ECO:0000313" key="2">
    <source>
        <dbReference type="EMBL" id="MXR37507.1"/>
    </source>
</evidence>
<proteinExistence type="predicted"/>
<comment type="caution">
    <text evidence="2">The sequence shown here is derived from an EMBL/GenBank/DDBJ whole genome shotgun (WGS) entry which is preliminary data.</text>
</comment>
<evidence type="ECO:0000259" key="1">
    <source>
        <dbReference type="Pfam" id="PF22691"/>
    </source>
</evidence>
<dbReference type="PANTHER" id="PTHR42870:SF1">
    <property type="entry name" value="NON-SPECIFIC LIPID-TRANSFER PROTEIN-LIKE 2"/>
    <property type="match status" value="1"/>
</dbReference>
<dbReference type="PIRSF" id="PIRSF000429">
    <property type="entry name" value="Ac-CoA_Ac_transf"/>
    <property type="match status" value="1"/>
</dbReference>
<protein>
    <submittedName>
        <fullName evidence="2">Lipid-transfer protein</fullName>
    </submittedName>
</protein>
<dbReference type="Pfam" id="PF22691">
    <property type="entry name" value="Thiolase_C_1"/>
    <property type="match status" value="1"/>
</dbReference>
<dbReference type="EMBL" id="WSSB01000009">
    <property type="protein sequence ID" value="MXR37507.1"/>
    <property type="molecule type" value="Genomic_DNA"/>
</dbReference>
<feature type="domain" description="Thiolase C-terminal" evidence="1">
    <location>
        <begin position="267"/>
        <end position="382"/>
    </location>
</feature>
<reference evidence="2 3" key="1">
    <citation type="submission" date="2019-12" db="EMBL/GenBank/DDBJ databases">
        <title>Neisseriaceae gen. nov. sp. Genome sequencing and assembly.</title>
        <authorList>
            <person name="Liu Z."/>
            <person name="Li A."/>
        </authorList>
    </citation>
    <scope>NUCLEOTIDE SEQUENCE [LARGE SCALE GENOMIC DNA]</scope>
    <source>
        <strain evidence="2 3">B2N2-7</strain>
    </source>
</reference>
<dbReference type="InterPro" id="IPR055140">
    <property type="entry name" value="Thiolase_C_2"/>
</dbReference>
<keyword evidence="3" id="KW-1185">Reference proteome</keyword>
<dbReference type="InterPro" id="IPR016039">
    <property type="entry name" value="Thiolase-like"/>
</dbReference>
<dbReference type="Gene3D" id="3.40.47.10">
    <property type="match status" value="1"/>
</dbReference>
<dbReference type="CDD" id="cd00829">
    <property type="entry name" value="SCP-x_thiolase"/>
    <property type="match status" value="1"/>
</dbReference>
<gene>
    <name evidence="2" type="ORF">GQF02_11020</name>
</gene>
<dbReference type="Proteomes" id="UP000467214">
    <property type="component" value="Unassembled WGS sequence"/>
</dbReference>
<accession>A0A845BLG2</accession>
<dbReference type="SUPFAM" id="SSF53901">
    <property type="entry name" value="Thiolase-like"/>
    <property type="match status" value="2"/>
</dbReference>
<dbReference type="NCBIfam" id="NF005892">
    <property type="entry name" value="PRK07855.1"/>
    <property type="match status" value="1"/>
</dbReference>
<evidence type="ECO:0000313" key="3">
    <source>
        <dbReference type="Proteomes" id="UP000467214"/>
    </source>
</evidence>
<dbReference type="AlphaFoldDB" id="A0A845BLG2"/>